<reference evidence="2" key="3">
    <citation type="journal article" date="2022" name="bioRxiv">
        <title>A global pangenome for the wheat fungal pathogen Pyrenophora tritici-repentis and prediction of effector protein structural homology.</title>
        <authorList>
            <person name="Moolhuijzen P."/>
            <person name="See P.T."/>
            <person name="Shi G."/>
            <person name="Powell H.R."/>
            <person name="Cockram J."/>
            <person name="Jorgensen L.N."/>
            <person name="Benslimane H."/>
            <person name="Strelkov S.E."/>
            <person name="Turner J."/>
            <person name="Liu Z."/>
            <person name="Moffat C.S."/>
        </authorList>
    </citation>
    <scope>NUCLEOTIDE SEQUENCE</scope>
    <source>
        <strain evidence="2">86-124</strain>
    </source>
</reference>
<comment type="caution">
    <text evidence="1">The sequence shown here is derived from an EMBL/GenBank/DDBJ whole genome shotgun (WGS) entry which is preliminary data.</text>
</comment>
<reference evidence="2" key="2">
    <citation type="submission" date="2021-05" db="EMBL/GenBank/DDBJ databases">
        <authorList>
            <person name="Moolhuijzen P.M."/>
            <person name="Moffat C.S."/>
        </authorList>
    </citation>
    <scope>NUCLEOTIDE SEQUENCE</scope>
    <source>
        <strain evidence="2">86-124</strain>
    </source>
</reference>
<dbReference type="OrthoDB" id="3689511at2759"/>
<dbReference type="EMBL" id="NQIK02000002">
    <property type="protein sequence ID" value="KAF7575616.1"/>
    <property type="molecule type" value="Genomic_DNA"/>
</dbReference>
<dbReference type="EMBL" id="NRDI02000007">
    <property type="protein sequence ID" value="KAI1514643.1"/>
    <property type="molecule type" value="Genomic_DNA"/>
</dbReference>
<gene>
    <name evidence="2" type="ORF">Ptr86124_005966</name>
    <name evidence="1" type="ORF">PtrM4_072400</name>
</gene>
<proteinExistence type="predicted"/>
<reference evidence="4" key="4">
    <citation type="journal article" date="2022" name="Microb. Genom.">
        <title>A global pangenome for the wheat fungal pathogen Pyrenophora tritici-repentis and prediction of effector protein structural homology.</title>
        <authorList>
            <person name="Moolhuijzen P.M."/>
            <person name="See P.T."/>
            <person name="Shi G."/>
            <person name="Powell H.R."/>
            <person name="Cockram J."/>
            <person name="Jorgensen L.N."/>
            <person name="Benslimane H."/>
            <person name="Strelkov S.E."/>
            <person name="Turner J."/>
            <person name="Liu Z."/>
            <person name="Moffat C.S."/>
        </authorList>
    </citation>
    <scope>NUCLEOTIDE SEQUENCE [LARGE SCALE GENOMIC DNA]</scope>
</reference>
<dbReference type="Proteomes" id="UP000249757">
    <property type="component" value="Unassembled WGS sequence"/>
</dbReference>
<keyword evidence="4" id="KW-1185">Reference proteome</keyword>
<name>A0A2W1I5Z5_9PLEO</name>
<reference evidence="1 3" key="1">
    <citation type="journal article" date="2018" name="BMC Genomics">
        <title>Comparative genomics of the wheat fungal pathogen Pyrenophora tritici-repentis reveals chromosomal variations and genome plasticity.</title>
        <authorList>
            <person name="Moolhuijzen P."/>
            <person name="See P.T."/>
            <person name="Hane J.K."/>
            <person name="Shi G."/>
            <person name="Liu Z."/>
            <person name="Oliver R.P."/>
            <person name="Moffat C.S."/>
        </authorList>
    </citation>
    <scope>NUCLEOTIDE SEQUENCE [LARGE SCALE GENOMIC DNA]</scope>
    <source>
        <strain evidence="1">M4</strain>
    </source>
</reference>
<evidence type="ECO:0000313" key="3">
    <source>
        <dbReference type="Proteomes" id="UP000245464"/>
    </source>
</evidence>
<dbReference type="Proteomes" id="UP000245464">
    <property type="component" value="Chromosome 2"/>
</dbReference>
<dbReference type="AlphaFoldDB" id="A0A2W1I5Z5"/>
<accession>A0A2W1I5Z5</accession>
<sequence length="527" mass="59739">MAFLFDFPQELFDRVLDEYVAITPLPEVFRARVVCRVFHRHIDHALLAETPASVYHYTDAHAQPSIPWQDGPRSFLDRYSYKLLLNHCKTNRGMNAHYIRLIHDLVDRLLLSADGQTNASNVAFREKYLKDLCRGISFAGDSAANYLLYKSMNKRKGRCMWPPSPDQDFRKYDHEASGDFLNGDILAAAAAVGHRDAVHTLLENGVGLWKTLTHLGCPIKLAAVNNQIGALFEIMEAAKTRLNKKGKSTWITLTPIKQAIESAVDVNAGASVCLLREFLLTLRERTQEAPEYSREGLDRMIALRAVPIGNARYVMPWLEESASKDTRAKHEENVKTVLVSACTAGQTRLVQNILDDTPGFESLYLELSMLAAQHGYRTLIDLFQGYGVVIEPQHLFRALDGRDEIRVESADLSKTYFLIVQHMINIGVAVDVLTLKRCEMLATELFRNRKIDDNAKHVSRTDKAMCIILVAHTAMKHVERSVLKSQFYTKNFLKVVLNGRIKVPYAPLPFTEMAREVIEWIETPEPE</sequence>
<organism evidence="1 3">
    <name type="scientific">Pyrenophora tritici-repentis</name>
    <dbReference type="NCBI Taxonomy" id="45151"/>
    <lineage>
        <taxon>Eukaryota</taxon>
        <taxon>Fungi</taxon>
        <taxon>Dikarya</taxon>
        <taxon>Ascomycota</taxon>
        <taxon>Pezizomycotina</taxon>
        <taxon>Dothideomycetes</taxon>
        <taxon>Pleosporomycetidae</taxon>
        <taxon>Pleosporales</taxon>
        <taxon>Pleosporineae</taxon>
        <taxon>Pleosporaceae</taxon>
        <taxon>Pyrenophora</taxon>
    </lineage>
</organism>
<evidence type="ECO:0000313" key="2">
    <source>
        <dbReference type="EMBL" id="KAI1514643.1"/>
    </source>
</evidence>
<evidence type="ECO:0000313" key="4">
    <source>
        <dbReference type="Proteomes" id="UP000249757"/>
    </source>
</evidence>
<dbReference type="SUPFAM" id="SSF140860">
    <property type="entry name" value="Pseudo ankyrin repeat-like"/>
    <property type="match status" value="1"/>
</dbReference>
<protein>
    <submittedName>
        <fullName evidence="1">Uncharacterized protein</fullName>
    </submittedName>
</protein>
<evidence type="ECO:0000313" key="1">
    <source>
        <dbReference type="EMBL" id="KAF7575616.1"/>
    </source>
</evidence>